<accession>A0A9D1V7E2</accession>
<dbReference type="InterPro" id="IPR018060">
    <property type="entry name" value="HTH_AraC"/>
</dbReference>
<dbReference type="Pfam" id="PF12833">
    <property type="entry name" value="HTH_18"/>
    <property type="match status" value="1"/>
</dbReference>
<dbReference type="SUPFAM" id="SSF51182">
    <property type="entry name" value="RmlC-like cupins"/>
    <property type="match status" value="1"/>
</dbReference>
<comment type="caution">
    <text evidence="5">The sequence shown here is derived from an EMBL/GenBank/DDBJ whole genome shotgun (WGS) entry which is preliminary data.</text>
</comment>
<evidence type="ECO:0000313" key="5">
    <source>
        <dbReference type="EMBL" id="HIX07491.1"/>
    </source>
</evidence>
<keyword evidence="2" id="KW-0238">DNA-binding</keyword>
<evidence type="ECO:0000256" key="2">
    <source>
        <dbReference type="ARBA" id="ARBA00023125"/>
    </source>
</evidence>
<dbReference type="Gene3D" id="2.60.120.10">
    <property type="entry name" value="Jelly Rolls"/>
    <property type="match status" value="1"/>
</dbReference>
<reference evidence="5" key="2">
    <citation type="submission" date="2021-04" db="EMBL/GenBank/DDBJ databases">
        <authorList>
            <person name="Gilroy R."/>
        </authorList>
    </citation>
    <scope>NUCLEOTIDE SEQUENCE</scope>
    <source>
        <strain evidence="5">811</strain>
    </source>
</reference>
<proteinExistence type="predicted"/>
<dbReference type="InterPro" id="IPR009057">
    <property type="entry name" value="Homeodomain-like_sf"/>
</dbReference>
<evidence type="ECO:0000259" key="4">
    <source>
        <dbReference type="PROSITE" id="PS01124"/>
    </source>
</evidence>
<keyword evidence="1" id="KW-0805">Transcription regulation</keyword>
<dbReference type="AlphaFoldDB" id="A0A9D1V7E2"/>
<keyword evidence="3" id="KW-0804">Transcription</keyword>
<dbReference type="InterPro" id="IPR011051">
    <property type="entry name" value="RmlC_Cupin_sf"/>
</dbReference>
<dbReference type="Gene3D" id="1.10.10.60">
    <property type="entry name" value="Homeodomain-like"/>
    <property type="match status" value="2"/>
</dbReference>
<name>A0A9D1V7E2_9FIRM</name>
<dbReference type="GO" id="GO:0003700">
    <property type="term" value="F:DNA-binding transcription factor activity"/>
    <property type="evidence" value="ECO:0007669"/>
    <property type="project" value="InterPro"/>
</dbReference>
<evidence type="ECO:0000256" key="1">
    <source>
        <dbReference type="ARBA" id="ARBA00023015"/>
    </source>
</evidence>
<dbReference type="PROSITE" id="PS00041">
    <property type="entry name" value="HTH_ARAC_FAMILY_1"/>
    <property type="match status" value="1"/>
</dbReference>
<gene>
    <name evidence="5" type="ORF">H9741_03395</name>
</gene>
<dbReference type="Proteomes" id="UP000824204">
    <property type="component" value="Unassembled WGS sequence"/>
</dbReference>
<reference evidence="5" key="1">
    <citation type="journal article" date="2021" name="PeerJ">
        <title>Extensive microbial diversity within the chicken gut microbiome revealed by metagenomics and culture.</title>
        <authorList>
            <person name="Gilroy R."/>
            <person name="Ravi A."/>
            <person name="Getino M."/>
            <person name="Pursley I."/>
            <person name="Horton D.L."/>
            <person name="Alikhan N.F."/>
            <person name="Baker D."/>
            <person name="Gharbi K."/>
            <person name="Hall N."/>
            <person name="Watson M."/>
            <person name="Adriaenssens E.M."/>
            <person name="Foster-Nyarko E."/>
            <person name="Jarju S."/>
            <person name="Secka A."/>
            <person name="Antonio M."/>
            <person name="Oren A."/>
            <person name="Chaudhuri R.R."/>
            <person name="La Ragione R."/>
            <person name="Hildebrand F."/>
            <person name="Pallen M.J."/>
        </authorList>
    </citation>
    <scope>NUCLEOTIDE SEQUENCE</scope>
    <source>
        <strain evidence="5">811</strain>
    </source>
</reference>
<dbReference type="InterPro" id="IPR014710">
    <property type="entry name" value="RmlC-like_jellyroll"/>
</dbReference>
<dbReference type="SMART" id="SM00342">
    <property type="entry name" value="HTH_ARAC"/>
    <property type="match status" value="1"/>
</dbReference>
<dbReference type="SUPFAM" id="SSF46689">
    <property type="entry name" value="Homeodomain-like"/>
    <property type="match status" value="1"/>
</dbReference>
<dbReference type="GO" id="GO:0043565">
    <property type="term" value="F:sequence-specific DNA binding"/>
    <property type="evidence" value="ECO:0007669"/>
    <property type="project" value="InterPro"/>
</dbReference>
<dbReference type="PANTHER" id="PTHR43280">
    <property type="entry name" value="ARAC-FAMILY TRANSCRIPTIONAL REGULATOR"/>
    <property type="match status" value="1"/>
</dbReference>
<dbReference type="EMBL" id="DXFX01000044">
    <property type="protein sequence ID" value="HIX07491.1"/>
    <property type="molecule type" value="Genomic_DNA"/>
</dbReference>
<organism evidence="5 6">
    <name type="scientific">Candidatus Borkfalkia faecipullorum</name>
    <dbReference type="NCBI Taxonomy" id="2838510"/>
    <lineage>
        <taxon>Bacteria</taxon>
        <taxon>Bacillati</taxon>
        <taxon>Bacillota</taxon>
        <taxon>Clostridia</taxon>
        <taxon>Christensenellales</taxon>
        <taxon>Christensenellaceae</taxon>
        <taxon>Candidatus Borkfalkia</taxon>
    </lineage>
</organism>
<feature type="domain" description="HTH araC/xylS-type" evidence="4">
    <location>
        <begin position="165"/>
        <end position="263"/>
    </location>
</feature>
<dbReference type="PANTHER" id="PTHR43280:SF28">
    <property type="entry name" value="HTH-TYPE TRANSCRIPTIONAL ACTIVATOR RHAS"/>
    <property type="match status" value="1"/>
</dbReference>
<evidence type="ECO:0000256" key="3">
    <source>
        <dbReference type="ARBA" id="ARBA00023163"/>
    </source>
</evidence>
<dbReference type="InterPro" id="IPR018062">
    <property type="entry name" value="HTH_AraC-typ_CS"/>
</dbReference>
<sequence length="263" mass="30542">MKNSFIYESFHDREKPLRCFYSSNSNTNPHFHRCIEMLYITSGKAEGVVDGTRFFAEKDDIVFARRCAVHSYFARPHYHDIVLIVKEAYADDFAPVLEKATLPPLMADKKFNRTLLADFLRLYRLQDKDQQFLIKKGLVDVIFGNLLSHYPRQNIAPSTNLSTIVSVLGYIDKHFEEPITLDTIAAEFGYNKYYFSRLFNTYIGDSLNGYINMVRVNNVIARAKKSDGSLADIIFDCGFDSMTTFYRNYSRFYDRPPTEVIRT</sequence>
<protein>
    <submittedName>
        <fullName evidence="5">AraC family transcriptional regulator</fullName>
    </submittedName>
</protein>
<evidence type="ECO:0000313" key="6">
    <source>
        <dbReference type="Proteomes" id="UP000824204"/>
    </source>
</evidence>
<dbReference type="PROSITE" id="PS01124">
    <property type="entry name" value="HTH_ARAC_FAMILY_2"/>
    <property type="match status" value="1"/>
</dbReference>